<evidence type="ECO:0000256" key="2">
    <source>
        <dbReference type="ARBA" id="ARBA00022578"/>
    </source>
</evidence>
<reference evidence="7 8" key="1">
    <citation type="submission" date="2019-01" db="EMBL/GenBank/DDBJ databases">
        <title>Draft genome sequence of Dictyobacter sp. Uno17.</title>
        <authorList>
            <person name="Wang C.M."/>
            <person name="Zheng Y."/>
            <person name="Sakai Y."/>
            <person name="Abe K."/>
            <person name="Yokota A."/>
            <person name="Yabe S."/>
        </authorList>
    </citation>
    <scope>NUCLEOTIDE SEQUENCE [LARGE SCALE GENOMIC DNA]</scope>
    <source>
        <strain evidence="7 8">Uno17</strain>
    </source>
</reference>
<evidence type="ECO:0000256" key="3">
    <source>
        <dbReference type="ARBA" id="ARBA00023125"/>
    </source>
</evidence>
<dbReference type="EMBL" id="BIXY01000017">
    <property type="protein sequence ID" value="GCF08016.1"/>
    <property type="molecule type" value="Genomic_DNA"/>
</dbReference>
<dbReference type="Proteomes" id="UP000322530">
    <property type="component" value="Unassembled WGS sequence"/>
</dbReference>
<dbReference type="NCBIfam" id="NF040570">
    <property type="entry name" value="guided_TnpB"/>
    <property type="match status" value="1"/>
</dbReference>
<comment type="caution">
    <text evidence="7">The sequence shown here is derived from an EMBL/GenBank/DDBJ whole genome shotgun (WGS) entry which is preliminary data.</text>
</comment>
<dbReference type="Pfam" id="PF01385">
    <property type="entry name" value="OrfB_IS605"/>
    <property type="match status" value="1"/>
</dbReference>
<keyword evidence="8" id="KW-1185">Reference proteome</keyword>
<evidence type="ECO:0000259" key="6">
    <source>
        <dbReference type="Pfam" id="PF07282"/>
    </source>
</evidence>
<evidence type="ECO:0000313" key="8">
    <source>
        <dbReference type="Proteomes" id="UP000322530"/>
    </source>
</evidence>
<dbReference type="GO" id="GO:0003677">
    <property type="term" value="F:DNA binding"/>
    <property type="evidence" value="ECO:0007669"/>
    <property type="project" value="UniProtKB-KW"/>
</dbReference>
<evidence type="ECO:0000256" key="1">
    <source>
        <dbReference type="ARBA" id="ARBA00008761"/>
    </source>
</evidence>
<organism evidence="7 8">
    <name type="scientific">Dictyobacter arantiisoli</name>
    <dbReference type="NCBI Taxonomy" id="2014874"/>
    <lineage>
        <taxon>Bacteria</taxon>
        <taxon>Bacillati</taxon>
        <taxon>Chloroflexota</taxon>
        <taxon>Ktedonobacteria</taxon>
        <taxon>Ktedonobacterales</taxon>
        <taxon>Dictyobacteraceae</taxon>
        <taxon>Dictyobacter</taxon>
    </lineage>
</organism>
<dbReference type="InterPro" id="IPR010095">
    <property type="entry name" value="Cas12f1-like_TNB"/>
</dbReference>
<dbReference type="GO" id="GO:0032196">
    <property type="term" value="P:transposition"/>
    <property type="evidence" value="ECO:0007669"/>
    <property type="project" value="UniProtKB-KW"/>
</dbReference>
<comment type="similarity">
    <text evidence="1">In the C-terminal section; belongs to the transposase 35 family.</text>
</comment>
<accession>A0A5A5TA33</accession>
<protein>
    <submittedName>
        <fullName evidence="7">Transposase</fullName>
    </submittedName>
</protein>
<feature type="domain" description="Cas12f1-like TNB" evidence="6">
    <location>
        <begin position="305"/>
        <end position="383"/>
    </location>
</feature>
<evidence type="ECO:0000313" key="7">
    <source>
        <dbReference type="EMBL" id="GCF08016.1"/>
    </source>
</evidence>
<dbReference type="InterPro" id="IPR001959">
    <property type="entry name" value="Transposase"/>
</dbReference>
<evidence type="ECO:0000256" key="4">
    <source>
        <dbReference type="ARBA" id="ARBA00023172"/>
    </source>
</evidence>
<dbReference type="Pfam" id="PF07282">
    <property type="entry name" value="Cas12f1-like_TNB"/>
    <property type="match status" value="1"/>
</dbReference>
<dbReference type="GO" id="GO:0006310">
    <property type="term" value="P:DNA recombination"/>
    <property type="evidence" value="ECO:0007669"/>
    <property type="project" value="UniProtKB-KW"/>
</dbReference>
<name>A0A5A5TA33_9CHLR</name>
<feature type="domain" description="Probable transposase IS891/IS1136/IS1341" evidence="5">
    <location>
        <begin position="183"/>
        <end position="283"/>
    </location>
</feature>
<keyword evidence="3" id="KW-0238">DNA-binding</keyword>
<dbReference type="RefSeq" id="WP_235932520.1">
    <property type="nucleotide sequence ID" value="NZ_BIXY01000017.1"/>
</dbReference>
<dbReference type="NCBIfam" id="TIGR01766">
    <property type="entry name" value="IS200/IS605 family accessory protein TnpB-like domain"/>
    <property type="match status" value="1"/>
</dbReference>
<evidence type="ECO:0000259" key="5">
    <source>
        <dbReference type="Pfam" id="PF01385"/>
    </source>
</evidence>
<proteinExistence type="inferred from homology"/>
<keyword evidence="2" id="KW-0815">Transposition</keyword>
<sequence>MQLVELHVIDQKDGRYTAIDAACFASKNLYNAALYEIRQAFIKEGKYLNYGAMDKRMQSHEAYKALPAKVAQQVLRLLEKNWKSFFEALKASKEDPSKFKARPRLPGYLHKTAGRQVLIYTMQAVSRSKRTLGRRIIQPSGIALHVKTRQDPDTIAQVRIVPKSGYFVVEVVYEPAPKGVAIDPTLIAGIDVGMNNLAALTSNKPGFVPVIVNGRGIKSTNHFYNKRRAQLQKSLGRTGSTPRMQTLTNTRNRRIEQDLHHASRFLLDVLVADGIGTLIIGKNDGWKQDANLGKRTNQHFVQIPHARFIAMLTYKAERVGIRVILTEESYTSKASFLDRDPLPTYKKGETTEHQFSGKRIKRGLYRAKDGRLINADINGSGNIVRKVAPNAFGLDGVEDGKSRVHLPVVHPVRIVIPRMNPKMKVHSGLVSGFARV</sequence>
<keyword evidence="4" id="KW-0233">DNA recombination</keyword>
<gene>
    <name evidence="7" type="ORF">KDI_15800</name>
</gene>
<dbReference type="AlphaFoldDB" id="A0A5A5TA33"/>